<feature type="domain" description="Rhodanese" evidence="1">
    <location>
        <begin position="30"/>
        <end position="127"/>
    </location>
</feature>
<dbReference type="CDD" id="cd01447">
    <property type="entry name" value="Polysulfide_ST"/>
    <property type="match status" value="1"/>
</dbReference>
<dbReference type="Proteomes" id="UP000647587">
    <property type="component" value="Unassembled WGS sequence"/>
</dbReference>
<comment type="caution">
    <text evidence="2">The sequence shown here is derived from an EMBL/GenBank/DDBJ whole genome shotgun (WGS) entry which is preliminary data.</text>
</comment>
<name>A0ABQ2EYI3_9DEIO</name>
<dbReference type="Gene3D" id="3.40.250.10">
    <property type="entry name" value="Rhodanese-like domain"/>
    <property type="match status" value="1"/>
</dbReference>
<protein>
    <submittedName>
        <fullName evidence="2">Rhodanese</fullName>
    </submittedName>
</protein>
<dbReference type="RefSeq" id="WP_189009792.1">
    <property type="nucleotide sequence ID" value="NZ_BMPP01000011.1"/>
</dbReference>
<organism evidence="2 3">
    <name type="scientific">Deinococcus malanensis</name>
    <dbReference type="NCBI Taxonomy" id="1706855"/>
    <lineage>
        <taxon>Bacteria</taxon>
        <taxon>Thermotogati</taxon>
        <taxon>Deinococcota</taxon>
        <taxon>Deinococci</taxon>
        <taxon>Deinococcales</taxon>
        <taxon>Deinococcaceae</taxon>
        <taxon>Deinococcus</taxon>
    </lineage>
</organism>
<dbReference type="InterPro" id="IPR001763">
    <property type="entry name" value="Rhodanese-like_dom"/>
</dbReference>
<accession>A0ABQ2EYI3</accession>
<sequence length="132" mass="14209">MLTKTAIQLVQDAKSRIENLSADQVASELDRGDAVLIDLREPGEQEQTGTIPGALSAPRGMLEFYADPSSPYHRSEFDPDRRIILHCAAGGRSALAADTLRQMGYAKVAHLDGGMKAWTEAGRPVVRSDSGS</sequence>
<gene>
    <name evidence="2" type="ORF">GCM10008955_27520</name>
</gene>
<evidence type="ECO:0000259" key="1">
    <source>
        <dbReference type="PROSITE" id="PS50206"/>
    </source>
</evidence>
<dbReference type="EMBL" id="BMPP01000011">
    <property type="protein sequence ID" value="GGK32128.1"/>
    <property type="molecule type" value="Genomic_DNA"/>
</dbReference>
<dbReference type="Pfam" id="PF00581">
    <property type="entry name" value="Rhodanese"/>
    <property type="match status" value="1"/>
</dbReference>
<dbReference type="InterPro" id="IPR036873">
    <property type="entry name" value="Rhodanese-like_dom_sf"/>
</dbReference>
<dbReference type="PANTHER" id="PTHR44086">
    <property type="entry name" value="THIOSULFATE SULFURTRANSFERASE RDL2, MITOCHONDRIAL-RELATED"/>
    <property type="match status" value="1"/>
</dbReference>
<reference evidence="3" key="1">
    <citation type="journal article" date="2019" name="Int. J. Syst. Evol. Microbiol.">
        <title>The Global Catalogue of Microorganisms (GCM) 10K type strain sequencing project: providing services to taxonomists for standard genome sequencing and annotation.</title>
        <authorList>
            <consortium name="The Broad Institute Genomics Platform"/>
            <consortium name="The Broad Institute Genome Sequencing Center for Infectious Disease"/>
            <person name="Wu L."/>
            <person name="Ma J."/>
        </authorList>
    </citation>
    <scope>NUCLEOTIDE SEQUENCE [LARGE SCALE GENOMIC DNA]</scope>
    <source>
        <strain evidence="3">JCM 30331</strain>
    </source>
</reference>
<proteinExistence type="predicted"/>
<dbReference type="PROSITE" id="PS50206">
    <property type="entry name" value="RHODANESE_3"/>
    <property type="match status" value="1"/>
</dbReference>
<evidence type="ECO:0000313" key="2">
    <source>
        <dbReference type="EMBL" id="GGK32128.1"/>
    </source>
</evidence>
<dbReference type="PANTHER" id="PTHR44086:SF13">
    <property type="entry name" value="THIOSULFATE SULFURTRANSFERASE PSPE"/>
    <property type="match status" value="1"/>
</dbReference>
<dbReference type="SUPFAM" id="SSF52821">
    <property type="entry name" value="Rhodanese/Cell cycle control phosphatase"/>
    <property type="match status" value="1"/>
</dbReference>
<dbReference type="SMART" id="SM00450">
    <property type="entry name" value="RHOD"/>
    <property type="match status" value="1"/>
</dbReference>
<evidence type="ECO:0000313" key="3">
    <source>
        <dbReference type="Proteomes" id="UP000647587"/>
    </source>
</evidence>
<keyword evidence="3" id="KW-1185">Reference proteome</keyword>